<dbReference type="EMBL" id="JAPQKQ010000002">
    <property type="protein sequence ID" value="KAJ5207654.1"/>
    <property type="molecule type" value="Genomic_DNA"/>
</dbReference>
<reference evidence="1" key="1">
    <citation type="submission" date="2022-11" db="EMBL/GenBank/DDBJ databases">
        <authorList>
            <person name="Petersen C."/>
        </authorList>
    </citation>
    <scope>NUCLEOTIDE SEQUENCE</scope>
    <source>
        <strain evidence="1">IBT 20477</strain>
    </source>
</reference>
<reference evidence="1" key="2">
    <citation type="journal article" date="2023" name="IMA Fungus">
        <title>Comparative genomic study of the Penicillium genus elucidates a diverse pangenome and 15 lateral gene transfer events.</title>
        <authorList>
            <person name="Petersen C."/>
            <person name="Sorensen T."/>
            <person name="Nielsen M.R."/>
            <person name="Sondergaard T.E."/>
            <person name="Sorensen J.L."/>
            <person name="Fitzpatrick D.A."/>
            <person name="Frisvad J.C."/>
            <person name="Nielsen K.L."/>
        </authorList>
    </citation>
    <scope>NUCLEOTIDE SEQUENCE</scope>
    <source>
        <strain evidence="1">IBT 20477</strain>
    </source>
</reference>
<name>A0A9W9MUL7_9EURO</name>
<keyword evidence="2" id="KW-1185">Reference proteome</keyword>
<accession>A0A9W9MUL7</accession>
<comment type="caution">
    <text evidence="1">The sequence shown here is derived from an EMBL/GenBank/DDBJ whole genome shotgun (WGS) entry which is preliminary data.</text>
</comment>
<evidence type="ECO:0000313" key="2">
    <source>
        <dbReference type="Proteomes" id="UP001150942"/>
    </source>
</evidence>
<evidence type="ECO:0000313" key="1">
    <source>
        <dbReference type="EMBL" id="KAJ5207654.1"/>
    </source>
</evidence>
<dbReference type="OrthoDB" id="4432909at2759"/>
<proteinExistence type="predicted"/>
<protein>
    <submittedName>
        <fullName evidence="1">Uncharacterized protein</fullName>
    </submittedName>
</protein>
<dbReference type="AlphaFoldDB" id="A0A9W9MUL7"/>
<gene>
    <name evidence="1" type="ORF">N7449_002033</name>
</gene>
<organism evidence="1 2">
    <name type="scientific">Penicillium cf. viridicatum</name>
    <dbReference type="NCBI Taxonomy" id="2972119"/>
    <lineage>
        <taxon>Eukaryota</taxon>
        <taxon>Fungi</taxon>
        <taxon>Dikarya</taxon>
        <taxon>Ascomycota</taxon>
        <taxon>Pezizomycotina</taxon>
        <taxon>Eurotiomycetes</taxon>
        <taxon>Eurotiomycetidae</taxon>
        <taxon>Eurotiales</taxon>
        <taxon>Aspergillaceae</taxon>
        <taxon>Penicillium</taxon>
    </lineage>
</organism>
<dbReference type="Proteomes" id="UP001150942">
    <property type="component" value="Unassembled WGS sequence"/>
</dbReference>
<sequence length="218" mass="24796">MTSDRRIAEMVELPTQKEEVQLLDPTSLECLVDFGYGLGWNLRQDILAIRTVILQDGCVIGLKLQHPFGDANAMMRIAKAYCALVDGKLVDPVSFIRPPLEVKSGYKSGAEGNAVGWASLLKSSWRQRTQIFKNSSSRRIPKSLFIPRKQIHEWTKEAQEHTARVIENDLILSYLYRHFSNDEARSPNLGITMNVQRQLQREAGFSCLYHLILTKPKP</sequence>